<proteinExistence type="inferred from homology"/>
<dbReference type="PROSITE" id="PS51318">
    <property type="entry name" value="TAT"/>
    <property type="match status" value="1"/>
</dbReference>
<keyword evidence="3" id="KW-0813">Transport</keyword>
<dbReference type="RefSeq" id="WP_012045885.1">
    <property type="nucleotide sequence ID" value="NZ_JABFDP010000003.1"/>
</dbReference>
<keyword evidence="3" id="KW-0029">Amino-acid transport</keyword>
<dbReference type="InterPro" id="IPR028082">
    <property type="entry name" value="Peripla_BP_I"/>
</dbReference>
<keyword evidence="7" id="KW-1185">Reference proteome</keyword>
<name>A0ABS5G7P9_9BRAD</name>
<comment type="similarity">
    <text evidence="1">Belongs to the leucine-binding protein family.</text>
</comment>
<feature type="chain" id="PRO_5047330171" evidence="4">
    <location>
        <begin position="32"/>
        <end position="407"/>
    </location>
</feature>
<dbReference type="CDD" id="cd06340">
    <property type="entry name" value="PBP1_ABC_ligand_binding-like"/>
    <property type="match status" value="1"/>
</dbReference>
<evidence type="ECO:0000259" key="5">
    <source>
        <dbReference type="Pfam" id="PF13458"/>
    </source>
</evidence>
<dbReference type="SUPFAM" id="SSF53822">
    <property type="entry name" value="Periplasmic binding protein-like I"/>
    <property type="match status" value="1"/>
</dbReference>
<evidence type="ECO:0000256" key="1">
    <source>
        <dbReference type="ARBA" id="ARBA00010062"/>
    </source>
</evidence>
<feature type="domain" description="Leucine-binding protein" evidence="5">
    <location>
        <begin position="36"/>
        <end position="374"/>
    </location>
</feature>
<evidence type="ECO:0000256" key="2">
    <source>
        <dbReference type="ARBA" id="ARBA00022729"/>
    </source>
</evidence>
<sequence>MTRISKSMSRRTVLKSGVALTSMLAAPGLLRAEPAPVKVGLLQPISGAFALDGDLAKIGAEFAIKEINDAGGIKALGGAKLELVVGDSRSNAEAGAQATEELQSAGVAAVLGGFASGIALTATQTAARYDLPFVVDCAVADTITERGLKNTFRFNPNFSMATAVALKNLVKLNDDAGKPIKTVAIVHEDGLFGSGLAKIMQEKLPPLGFQIVETIAHPTPARDMTNVVLRLRALNPDLIVPSHYFNEFVLMARTLQQQRVRPKGIYAVFGGAASSYRFVNEFPEAAQGVMDCNHWGDPKSPITAKLRETVTAAGKFYAYNTPINYSLVKVFAQAVEKAGSADRAKIIEALAANEFDSGIMPYGKTKFDAKGQNASALPLNTQVQGKDIKVIYPAEYAEAKPVFPING</sequence>
<accession>A0ABS5G7P9</accession>
<keyword evidence="2 4" id="KW-0732">Signal</keyword>
<dbReference type="Gene3D" id="3.40.50.2300">
    <property type="match status" value="2"/>
</dbReference>
<dbReference type="EMBL" id="JAFCLK010000014">
    <property type="protein sequence ID" value="MBR1137358.1"/>
    <property type="molecule type" value="Genomic_DNA"/>
</dbReference>
<dbReference type="PANTHER" id="PTHR30483">
    <property type="entry name" value="LEUCINE-SPECIFIC-BINDING PROTEIN"/>
    <property type="match status" value="1"/>
</dbReference>
<organism evidence="6 7">
    <name type="scientific">Bradyrhizobium denitrificans</name>
    <dbReference type="NCBI Taxonomy" id="2734912"/>
    <lineage>
        <taxon>Bacteria</taxon>
        <taxon>Pseudomonadati</taxon>
        <taxon>Pseudomonadota</taxon>
        <taxon>Alphaproteobacteria</taxon>
        <taxon>Hyphomicrobiales</taxon>
        <taxon>Nitrobacteraceae</taxon>
        <taxon>Bradyrhizobium</taxon>
    </lineage>
</organism>
<dbReference type="InterPro" id="IPR028081">
    <property type="entry name" value="Leu-bd"/>
</dbReference>
<dbReference type="Proteomes" id="UP001314635">
    <property type="component" value="Unassembled WGS sequence"/>
</dbReference>
<dbReference type="PANTHER" id="PTHR30483:SF37">
    <property type="entry name" value="ABC TRANSPORTER SUBSTRATE-BINDING PROTEIN"/>
    <property type="match status" value="1"/>
</dbReference>
<gene>
    <name evidence="6" type="ORF">JQ619_16450</name>
</gene>
<dbReference type="InterPro" id="IPR051010">
    <property type="entry name" value="BCAA_transport"/>
</dbReference>
<evidence type="ECO:0000313" key="6">
    <source>
        <dbReference type="EMBL" id="MBR1137358.1"/>
    </source>
</evidence>
<evidence type="ECO:0000256" key="3">
    <source>
        <dbReference type="ARBA" id="ARBA00022970"/>
    </source>
</evidence>
<dbReference type="Pfam" id="PF13458">
    <property type="entry name" value="Peripla_BP_6"/>
    <property type="match status" value="1"/>
</dbReference>
<feature type="signal peptide" evidence="4">
    <location>
        <begin position="1"/>
        <end position="31"/>
    </location>
</feature>
<evidence type="ECO:0000256" key="4">
    <source>
        <dbReference type="SAM" id="SignalP"/>
    </source>
</evidence>
<comment type="caution">
    <text evidence="6">The sequence shown here is derived from an EMBL/GenBank/DDBJ whole genome shotgun (WGS) entry which is preliminary data.</text>
</comment>
<dbReference type="InterPro" id="IPR006311">
    <property type="entry name" value="TAT_signal"/>
</dbReference>
<protein>
    <submittedName>
        <fullName evidence="6">ABC transporter substrate-binding protein</fullName>
    </submittedName>
</protein>
<evidence type="ECO:0000313" key="7">
    <source>
        <dbReference type="Proteomes" id="UP001314635"/>
    </source>
</evidence>
<reference evidence="7" key="1">
    <citation type="journal article" date="2021" name="ISME J.">
        <title>Evolutionary origin and ecological implication of a unique nif island in free-living Bradyrhizobium lineages.</title>
        <authorList>
            <person name="Tao J."/>
        </authorList>
    </citation>
    <scope>NUCLEOTIDE SEQUENCE [LARGE SCALE GENOMIC DNA]</scope>
    <source>
        <strain evidence="7">SZCCT0094</strain>
    </source>
</reference>